<comment type="caution">
    <text evidence="1">The sequence shown here is derived from an EMBL/GenBank/DDBJ whole genome shotgun (WGS) entry which is preliminary data.</text>
</comment>
<dbReference type="InterPro" id="IPR011738">
    <property type="entry name" value="Phage_CHP"/>
</dbReference>
<dbReference type="RefSeq" id="WP_311158218.1">
    <property type="nucleotide sequence ID" value="NZ_JAVQLW010000001.1"/>
</dbReference>
<evidence type="ECO:0000313" key="1">
    <source>
        <dbReference type="EMBL" id="MDS9466021.1"/>
    </source>
</evidence>
<accession>A0ABU2HLW4</accession>
<dbReference type="Proteomes" id="UP001269144">
    <property type="component" value="Unassembled WGS sequence"/>
</dbReference>
<protein>
    <recommendedName>
        <fullName evidence="3">Phage gp6-like head-tail connector protein</fullName>
    </recommendedName>
</protein>
<proteinExistence type="predicted"/>
<sequence>MMLVEMTAPPVEALPVSGLRAHLRLARGFEIADDSSETAALTGFLRAAMATVEARTGKVLLSRQFRMRLENWRDCEAQTLPLAPVNSIDRIDVDDGAGRVTVLDRESYRLVADLQRPILAPRSAFLPTVPQGGSVSVIFSAGFGTAWEAIPADLAQAVLLLAARYHEDRTFEGSQAAMPFGVSALVERWRSVRVLGGRGASRGRT</sequence>
<reference evidence="2" key="1">
    <citation type="submission" date="2023-07" db="EMBL/GenBank/DDBJ databases">
        <title>Paracoccus sp. MBLB3053 whole genome sequence.</title>
        <authorList>
            <person name="Hwang C.Y."/>
            <person name="Cho E.-S."/>
            <person name="Seo M.-J."/>
        </authorList>
    </citation>
    <scope>NUCLEOTIDE SEQUENCE [LARGE SCALE GENOMIC DNA]</scope>
    <source>
        <strain evidence="2">MBLB3053</strain>
    </source>
</reference>
<dbReference type="Gene3D" id="1.10.3230.30">
    <property type="entry name" value="Phage gp6-like head-tail connector protein"/>
    <property type="match status" value="1"/>
</dbReference>
<dbReference type="EMBL" id="JAVQLW010000001">
    <property type="protein sequence ID" value="MDS9466021.1"/>
    <property type="molecule type" value="Genomic_DNA"/>
</dbReference>
<evidence type="ECO:0000313" key="2">
    <source>
        <dbReference type="Proteomes" id="UP001269144"/>
    </source>
</evidence>
<keyword evidence="2" id="KW-1185">Reference proteome</keyword>
<name>A0ABU2HLW4_9RHOB</name>
<evidence type="ECO:0008006" key="3">
    <source>
        <dbReference type="Google" id="ProtNLM"/>
    </source>
</evidence>
<dbReference type="NCBIfam" id="TIGR02215">
    <property type="entry name" value="phage_chp_gp8"/>
    <property type="match status" value="1"/>
</dbReference>
<gene>
    <name evidence="1" type="ORF">RGQ15_00325</name>
</gene>
<organism evidence="1 2">
    <name type="scientific">Paracoccus aurantius</name>
    <dbReference type="NCBI Taxonomy" id="3073814"/>
    <lineage>
        <taxon>Bacteria</taxon>
        <taxon>Pseudomonadati</taxon>
        <taxon>Pseudomonadota</taxon>
        <taxon>Alphaproteobacteria</taxon>
        <taxon>Rhodobacterales</taxon>
        <taxon>Paracoccaceae</taxon>
        <taxon>Paracoccus</taxon>
    </lineage>
</organism>